<comment type="catalytic activity">
    <reaction evidence="9">
        <text>L-aspartate(89)-[ribosomal protein uS12]-hydrogen + (sulfur carrier)-SH + AH2 + 2 S-adenosyl-L-methionine = 3-methylsulfanyl-L-aspartate(89)-[ribosomal protein uS12]-hydrogen + (sulfur carrier)-H + 5'-deoxyadenosine + L-methionine + A + S-adenosyl-L-homocysteine + 2 H(+)</text>
        <dbReference type="Rhea" id="RHEA:37087"/>
        <dbReference type="Rhea" id="RHEA-COMP:10460"/>
        <dbReference type="Rhea" id="RHEA-COMP:10461"/>
        <dbReference type="Rhea" id="RHEA-COMP:14737"/>
        <dbReference type="Rhea" id="RHEA-COMP:14739"/>
        <dbReference type="ChEBI" id="CHEBI:13193"/>
        <dbReference type="ChEBI" id="CHEBI:15378"/>
        <dbReference type="ChEBI" id="CHEBI:17319"/>
        <dbReference type="ChEBI" id="CHEBI:17499"/>
        <dbReference type="ChEBI" id="CHEBI:29917"/>
        <dbReference type="ChEBI" id="CHEBI:29961"/>
        <dbReference type="ChEBI" id="CHEBI:57844"/>
        <dbReference type="ChEBI" id="CHEBI:57856"/>
        <dbReference type="ChEBI" id="CHEBI:59789"/>
        <dbReference type="ChEBI" id="CHEBI:64428"/>
        <dbReference type="ChEBI" id="CHEBI:73599"/>
        <dbReference type="EC" id="2.8.4.4"/>
    </reaction>
</comment>
<dbReference type="Gene3D" id="3.80.30.20">
    <property type="entry name" value="tm_1862 like domain"/>
    <property type="match status" value="1"/>
</dbReference>
<dbReference type="InterPro" id="IPR020612">
    <property type="entry name" value="Methylthiotransferase_CS"/>
</dbReference>
<dbReference type="Pfam" id="PF04055">
    <property type="entry name" value="Radical_SAM"/>
    <property type="match status" value="1"/>
</dbReference>
<protein>
    <recommendedName>
        <fullName evidence="9">Ribosomal protein uS12 methylthiotransferase RimO</fullName>
        <shortName evidence="9">uS12 MTTase</shortName>
        <shortName evidence="9">uS12 methylthiotransferase</shortName>
        <ecNumber evidence="9">2.8.4.4</ecNumber>
    </recommendedName>
    <alternativeName>
        <fullName evidence="9">Ribosomal protein uS12 (aspartate-C(3))-methylthiotransferase</fullName>
    </alternativeName>
    <alternativeName>
        <fullName evidence="9">Ribosome maturation factor RimO</fullName>
    </alternativeName>
</protein>
<feature type="binding site" evidence="9">
    <location>
        <position position="81"/>
    </location>
    <ligand>
        <name>[4Fe-4S] cluster</name>
        <dbReference type="ChEBI" id="CHEBI:49883"/>
        <label>1</label>
    </ligand>
</feature>
<feature type="binding site" evidence="9">
    <location>
        <position position="164"/>
    </location>
    <ligand>
        <name>[4Fe-4S] cluster</name>
        <dbReference type="ChEBI" id="CHEBI:49883"/>
        <label>2</label>
        <note>4Fe-4S-S-AdoMet</note>
    </ligand>
</feature>
<feature type="domain" description="MTTase N-terminal" evidence="11">
    <location>
        <begin position="2"/>
        <end position="118"/>
    </location>
</feature>
<comment type="function">
    <text evidence="1">Catalyzes the methylthiolation of N6-(dimethylallyl)adenosine (i(6)A), leading to the formation of 2-methylthio-N6-(dimethylallyl)adenosine (ms(2)i(6)A) at position 37 in tRNAs that read codons beginning with uridine.</text>
</comment>
<keyword evidence="13" id="KW-0689">Ribosomal protein</keyword>
<evidence type="ECO:0000256" key="1">
    <source>
        <dbReference type="ARBA" id="ARBA00003234"/>
    </source>
</evidence>
<evidence type="ECO:0000313" key="13">
    <source>
        <dbReference type="EMBL" id="HIV09088.1"/>
    </source>
</evidence>
<keyword evidence="13" id="KW-0687">Ribonucleoprotein</keyword>
<dbReference type="GO" id="GO:0005840">
    <property type="term" value="C:ribosome"/>
    <property type="evidence" value="ECO:0007669"/>
    <property type="project" value="UniProtKB-KW"/>
</dbReference>
<dbReference type="GO" id="GO:0006400">
    <property type="term" value="P:tRNA modification"/>
    <property type="evidence" value="ECO:0007669"/>
    <property type="project" value="InterPro"/>
</dbReference>
<dbReference type="SFLD" id="SFLDG01082">
    <property type="entry name" value="B12-binding_domain_containing"/>
    <property type="match status" value="1"/>
</dbReference>
<evidence type="ECO:0000256" key="9">
    <source>
        <dbReference type="HAMAP-Rule" id="MF_01865"/>
    </source>
</evidence>
<dbReference type="Pfam" id="PF18693">
    <property type="entry name" value="TRAM_2"/>
    <property type="match status" value="1"/>
</dbReference>
<dbReference type="PROSITE" id="PS50926">
    <property type="entry name" value="TRAM"/>
    <property type="match status" value="1"/>
</dbReference>
<dbReference type="InterPro" id="IPR002792">
    <property type="entry name" value="TRAM_dom"/>
</dbReference>
<dbReference type="NCBIfam" id="TIGR00089">
    <property type="entry name" value="MiaB/RimO family radical SAM methylthiotransferase"/>
    <property type="match status" value="1"/>
</dbReference>
<dbReference type="HAMAP" id="MF_01865">
    <property type="entry name" value="MTTase_RimO"/>
    <property type="match status" value="1"/>
</dbReference>
<evidence type="ECO:0000256" key="5">
    <source>
        <dbReference type="ARBA" id="ARBA00022691"/>
    </source>
</evidence>
<comment type="similarity">
    <text evidence="9">Belongs to the methylthiotransferase family. RimO subfamily.</text>
</comment>
<dbReference type="EC" id="2.8.4.4" evidence="9"/>
<keyword evidence="4 9" id="KW-0808">Transferase</keyword>
<dbReference type="NCBIfam" id="TIGR01125">
    <property type="entry name" value="30S ribosomal protein S12 methylthiotransferase RimO"/>
    <property type="match status" value="1"/>
</dbReference>
<dbReference type="SUPFAM" id="SSF102114">
    <property type="entry name" value="Radical SAM enzymes"/>
    <property type="match status" value="1"/>
</dbReference>
<reference evidence="13" key="1">
    <citation type="submission" date="2020-10" db="EMBL/GenBank/DDBJ databases">
        <authorList>
            <person name="Gilroy R."/>
        </authorList>
    </citation>
    <scope>NUCLEOTIDE SEQUENCE</scope>
    <source>
        <strain evidence="13">35461</strain>
    </source>
</reference>
<dbReference type="InterPro" id="IPR023404">
    <property type="entry name" value="rSAM_horseshoe"/>
</dbReference>
<dbReference type="SFLD" id="SFLDS00029">
    <property type="entry name" value="Radical_SAM"/>
    <property type="match status" value="1"/>
</dbReference>
<dbReference type="PROSITE" id="PS01278">
    <property type="entry name" value="MTTASE_RADICAL"/>
    <property type="match status" value="1"/>
</dbReference>
<dbReference type="SMART" id="SM00729">
    <property type="entry name" value="Elp3"/>
    <property type="match status" value="1"/>
</dbReference>
<dbReference type="PROSITE" id="PS51918">
    <property type="entry name" value="RADICAL_SAM"/>
    <property type="match status" value="1"/>
</dbReference>
<comment type="function">
    <text evidence="9">Catalyzes the methylthiolation of an aspartic acid residue of ribosomal protein uS12.</text>
</comment>
<dbReference type="InterPro" id="IPR013848">
    <property type="entry name" value="Methylthiotransferase_N"/>
</dbReference>
<reference evidence="13" key="2">
    <citation type="journal article" date="2021" name="PeerJ">
        <title>Extensive microbial diversity within the chicken gut microbiome revealed by metagenomics and culture.</title>
        <authorList>
            <person name="Gilroy R."/>
            <person name="Ravi A."/>
            <person name="Getino M."/>
            <person name="Pursley I."/>
            <person name="Horton D.L."/>
            <person name="Alikhan N.F."/>
            <person name="Baker D."/>
            <person name="Gharbi K."/>
            <person name="Hall N."/>
            <person name="Watson M."/>
            <person name="Adriaenssens E.M."/>
            <person name="Foster-Nyarko E."/>
            <person name="Jarju S."/>
            <person name="Secka A."/>
            <person name="Antonio M."/>
            <person name="Oren A."/>
            <person name="Chaudhuri R.R."/>
            <person name="La Ragione R."/>
            <person name="Hildebrand F."/>
            <person name="Pallen M.J."/>
        </authorList>
    </citation>
    <scope>NUCLEOTIDE SEQUENCE</scope>
    <source>
        <strain evidence="13">35461</strain>
    </source>
</reference>
<proteinExistence type="inferred from homology"/>
<keyword evidence="7 9" id="KW-0408">Iron</keyword>
<dbReference type="PROSITE" id="PS51449">
    <property type="entry name" value="MTTASE_N"/>
    <property type="match status" value="1"/>
</dbReference>
<dbReference type="InterPro" id="IPR058240">
    <property type="entry name" value="rSAM_sf"/>
</dbReference>
<gene>
    <name evidence="9 13" type="primary">rimO</name>
    <name evidence="13" type="ORF">IAC79_03105</name>
</gene>
<evidence type="ECO:0000256" key="7">
    <source>
        <dbReference type="ARBA" id="ARBA00023004"/>
    </source>
</evidence>
<dbReference type="InterPro" id="IPR007197">
    <property type="entry name" value="rSAM"/>
</dbReference>
<evidence type="ECO:0000256" key="6">
    <source>
        <dbReference type="ARBA" id="ARBA00022723"/>
    </source>
</evidence>
<keyword evidence="3 9" id="KW-0963">Cytoplasm</keyword>
<evidence type="ECO:0000313" key="14">
    <source>
        <dbReference type="Proteomes" id="UP000886845"/>
    </source>
</evidence>
<feature type="binding site" evidence="9">
    <location>
        <position position="160"/>
    </location>
    <ligand>
        <name>[4Fe-4S] cluster</name>
        <dbReference type="ChEBI" id="CHEBI:49883"/>
        <label>2</label>
        <note>4Fe-4S-S-AdoMet</note>
    </ligand>
</feature>
<sequence length="446" mass="48526">MSSVGIVSLGCSKNLADSEVMAGLLLKAGHTLAPTPDRADVILVNTCAFIEPARAEAAENILAACAHKAAGHCRAVVVAGCMPQRYREQMLEAFPEVDALLGVDELDRLPEVLKALSKRRRGALPVTVAPGLPTRTFDKPIPALRLTGPVFAYMKIAEGCNHACAFCAIPLFRGRLRSRPVDALLGEARALIETGCREINLVAQDVTAYGKDRRDGSSLAGLLRELDALEGDFWLRWLYGFHNHVTDELLEVMAGARHVVPYFDLPIQHCATDILRAMRRADTIKAIESFPARLRAAVPGATLRTTCMVGFPGETEDHFKALLDYVQAVRFDRLGAFVFSPEEGTAAADLPGLPPPEVAQRRHRELMETQARIARELDRARVGSRGRALVVDYRGEDGAVARLPHQAPEVDGLTRIAHVPDAVKPGDFVEVRVTGRRGYDLTAALA</sequence>
<evidence type="ECO:0000256" key="8">
    <source>
        <dbReference type="ARBA" id="ARBA00023014"/>
    </source>
</evidence>
<comment type="cofactor">
    <cofactor evidence="9">
        <name>[4Fe-4S] cluster</name>
        <dbReference type="ChEBI" id="CHEBI:49883"/>
    </cofactor>
    <text evidence="9">Binds 2 [4Fe-4S] clusters. One cluster is coordinated with 3 cysteines and an exchangeable S-adenosyl-L-methionine.</text>
</comment>
<dbReference type="Gene3D" id="2.40.50.140">
    <property type="entry name" value="Nucleic acid-binding proteins"/>
    <property type="match status" value="1"/>
</dbReference>
<keyword evidence="6 9" id="KW-0479">Metal-binding</keyword>
<dbReference type="Pfam" id="PF00919">
    <property type="entry name" value="UPF0004"/>
    <property type="match status" value="1"/>
</dbReference>
<dbReference type="FunFam" id="3.80.30.20:FF:000001">
    <property type="entry name" value="tRNA-2-methylthio-N(6)-dimethylallyladenosine synthase 2"/>
    <property type="match status" value="1"/>
</dbReference>
<dbReference type="InterPro" id="IPR006638">
    <property type="entry name" value="Elp3/MiaA/NifB-like_rSAM"/>
</dbReference>
<comment type="subcellular location">
    <subcellularLocation>
        <location evidence="9">Cytoplasm</location>
    </subcellularLocation>
</comment>
<evidence type="ECO:0000256" key="3">
    <source>
        <dbReference type="ARBA" id="ARBA00022490"/>
    </source>
</evidence>
<evidence type="ECO:0000259" key="12">
    <source>
        <dbReference type="PROSITE" id="PS51918"/>
    </source>
</evidence>
<keyword evidence="2 9" id="KW-0004">4Fe-4S</keyword>
<evidence type="ECO:0000256" key="4">
    <source>
        <dbReference type="ARBA" id="ARBA00022679"/>
    </source>
</evidence>
<dbReference type="SFLD" id="SFLDG01061">
    <property type="entry name" value="methylthiotransferase"/>
    <property type="match status" value="1"/>
</dbReference>
<dbReference type="InterPro" id="IPR005840">
    <property type="entry name" value="Ribosomal_uS12_MeSTrfase_RimO"/>
</dbReference>
<feature type="domain" description="TRAM" evidence="10">
    <location>
        <begin position="379"/>
        <end position="446"/>
    </location>
</feature>
<dbReference type="GO" id="GO:0051539">
    <property type="term" value="F:4 iron, 4 sulfur cluster binding"/>
    <property type="evidence" value="ECO:0007669"/>
    <property type="project" value="UniProtKB-UniRule"/>
</dbReference>
<feature type="binding site" evidence="9">
    <location>
        <position position="47"/>
    </location>
    <ligand>
        <name>[4Fe-4S] cluster</name>
        <dbReference type="ChEBI" id="CHEBI:49883"/>
        <label>1</label>
    </ligand>
</feature>
<dbReference type="Proteomes" id="UP000886845">
    <property type="component" value="Unassembled WGS sequence"/>
</dbReference>
<organism evidence="13 14">
    <name type="scientific">Candidatus Spyradenecus faecavium</name>
    <dbReference type="NCBI Taxonomy" id="2840947"/>
    <lineage>
        <taxon>Bacteria</taxon>
        <taxon>Pseudomonadati</taxon>
        <taxon>Lentisphaerota</taxon>
        <taxon>Lentisphaeria</taxon>
        <taxon>Lentisphaerales</taxon>
        <taxon>Lentisphaeraceae</taxon>
        <taxon>Lentisphaeraceae incertae sedis</taxon>
        <taxon>Candidatus Spyradenecus</taxon>
    </lineage>
</organism>
<evidence type="ECO:0000256" key="2">
    <source>
        <dbReference type="ARBA" id="ARBA00022485"/>
    </source>
</evidence>
<keyword evidence="8 9" id="KW-0411">Iron-sulfur</keyword>
<dbReference type="GO" id="GO:0046872">
    <property type="term" value="F:metal ion binding"/>
    <property type="evidence" value="ECO:0007669"/>
    <property type="project" value="UniProtKB-KW"/>
</dbReference>
<evidence type="ECO:0000259" key="10">
    <source>
        <dbReference type="PROSITE" id="PS50926"/>
    </source>
</evidence>
<dbReference type="PANTHER" id="PTHR43837:SF1">
    <property type="entry name" value="RIBOSOMAL PROTEIN US12 METHYLTHIOTRANSFERASE RIMO"/>
    <property type="match status" value="1"/>
</dbReference>
<accession>A0A9D1T394</accession>
<evidence type="ECO:0000259" key="11">
    <source>
        <dbReference type="PROSITE" id="PS51449"/>
    </source>
</evidence>
<dbReference type="GO" id="GO:0103039">
    <property type="term" value="F:protein methylthiotransferase activity"/>
    <property type="evidence" value="ECO:0007669"/>
    <property type="project" value="UniProtKB-EC"/>
</dbReference>
<dbReference type="InterPro" id="IPR005839">
    <property type="entry name" value="Methylthiotransferase"/>
</dbReference>
<dbReference type="PANTHER" id="PTHR43837">
    <property type="entry name" value="RIBOSOMAL PROTEIN S12 METHYLTHIOTRANSFERASE RIMO"/>
    <property type="match status" value="1"/>
</dbReference>
<name>A0A9D1T394_9BACT</name>
<dbReference type="EMBL" id="DVOR01000098">
    <property type="protein sequence ID" value="HIV09088.1"/>
    <property type="molecule type" value="Genomic_DNA"/>
</dbReference>
<dbReference type="GO" id="GO:0035599">
    <property type="term" value="F:aspartic acid methylthiotransferase activity"/>
    <property type="evidence" value="ECO:0007669"/>
    <property type="project" value="TreeGrafter"/>
</dbReference>
<feature type="domain" description="Radical SAM core" evidence="12">
    <location>
        <begin position="146"/>
        <end position="376"/>
    </location>
</feature>
<comment type="caution">
    <text evidence="13">The sequence shown here is derived from an EMBL/GenBank/DDBJ whole genome shotgun (WGS) entry which is preliminary data.</text>
</comment>
<dbReference type="Gene3D" id="3.40.50.12160">
    <property type="entry name" value="Methylthiotransferase, N-terminal domain"/>
    <property type="match status" value="1"/>
</dbReference>
<dbReference type="FunFam" id="3.40.50.12160:FF:000003">
    <property type="entry name" value="CDK5 regulatory subunit-associated protein 1"/>
    <property type="match status" value="1"/>
</dbReference>
<dbReference type="InterPro" id="IPR012340">
    <property type="entry name" value="NA-bd_OB-fold"/>
</dbReference>
<dbReference type="AlphaFoldDB" id="A0A9D1T394"/>
<feature type="binding site" evidence="9">
    <location>
        <position position="167"/>
    </location>
    <ligand>
        <name>[4Fe-4S] cluster</name>
        <dbReference type="ChEBI" id="CHEBI:49883"/>
        <label>2</label>
        <note>4Fe-4S-S-AdoMet</note>
    </ligand>
</feature>
<dbReference type="InterPro" id="IPR038135">
    <property type="entry name" value="Methylthiotransferase_N_sf"/>
</dbReference>
<feature type="binding site" evidence="9">
    <location>
        <position position="11"/>
    </location>
    <ligand>
        <name>[4Fe-4S] cluster</name>
        <dbReference type="ChEBI" id="CHEBI:49883"/>
        <label>1</label>
    </ligand>
</feature>
<dbReference type="GO" id="GO:0005829">
    <property type="term" value="C:cytosol"/>
    <property type="evidence" value="ECO:0007669"/>
    <property type="project" value="TreeGrafter"/>
</dbReference>
<dbReference type="CDD" id="cd01335">
    <property type="entry name" value="Radical_SAM"/>
    <property type="match status" value="1"/>
</dbReference>
<dbReference type="SFLD" id="SFLDF00274">
    <property type="entry name" value="ribosomal_protein_S12_methylth"/>
    <property type="match status" value="1"/>
</dbReference>
<keyword evidence="5 9" id="KW-0949">S-adenosyl-L-methionine</keyword>